<reference evidence="7" key="1">
    <citation type="submission" date="2023-07" db="EMBL/GenBank/DDBJ databases">
        <title>Myceligenerans salitolerans sp. nov., a halotolerant actinomycete isolated from a salt lake in Xinjiang, China.</title>
        <authorList>
            <person name="Guan T."/>
        </authorList>
    </citation>
    <scope>NUCLEOTIDE SEQUENCE [LARGE SCALE GENOMIC DNA]</scope>
    <source>
        <strain evidence="7">XHU 5031</strain>
    </source>
</reference>
<evidence type="ECO:0000256" key="1">
    <source>
        <dbReference type="ARBA" id="ARBA00001974"/>
    </source>
</evidence>
<keyword evidence="4" id="KW-0560">Oxidoreductase</keyword>
<evidence type="ECO:0000313" key="7">
    <source>
        <dbReference type="Proteomes" id="UP000664617"/>
    </source>
</evidence>
<proteinExistence type="predicted"/>
<dbReference type="Gene3D" id="3.50.50.60">
    <property type="entry name" value="FAD/NAD(P)-binding domain"/>
    <property type="match status" value="2"/>
</dbReference>
<dbReference type="SUPFAM" id="SSF51905">
    <property type="entry name" value="FAD/NAD(P)-binding domain"/>
    <property type="match status" value="1"/>
</dbReference>
<keyword evidence="3" id="KW-0274">FAD</keyword>
<evidence type="ECO:0000313" key="6">
    <source>
        <dbReference type="EMBL" id="MBO0608571.1"/>
    </source>
</evidence>
<gene>
    <name evidence="6" type="ORF">J0911_05945</name>
</gene>
<dbReference type="Proteomes" id="UP000664617">
    <property type="component" value="Unassembled WGS sequence"/>
</dbReference>
<sequence>MPSSMPRSIAIIGAGLAGAQTAAALRSHGFTGHLTVLGAEGVPPYDRPPLSKELLSRTEPLWISDDLGIDLSALADDVRWDDPATRLAVSRDGVVTEVASSDTVSSDAVVLACGAEPVVPPGWEAATVLHTFRDAEALRAAIGPGMRVVIVGAGWIGAEVAGVAAGAGAEVTVVEAGAAPLERQLGGTVGAHLVPWYDAAGVRLVTDAPVEKVSDDGVRTASGEHLGADLVLAAVGARPASHWLRGSLPLDARGGLRVNRAGRFLGISMPGDPAGRLHADALERVWAVGDIATRDHPVFGPVPGGHWSAALHDPEPTARALLGVDERPADPEPVRARLGLAPLRSHAPYVFSRQLGHDLALFGVPSPFEEVALRGDPSGDERWAAFYVEHSLHRNPKVTDQGHHVAHVRAVLLVDSPREVGQVRKLMNRPEPLVVDLEKIVDPAVRLRDAVL</sequence>
<dbReference type="SUPFAM" id="SSF55424">
    <property type="entry name" value="FAD/NAD-linked reductases, dimerisation (C-terminal) domain"/>
    <property type="match status" value="1"/>
</dbReference>
<evidence type="ECO:0000256" key="2">
    <source>
        <dbReference type="ARBA" id="ARBA00022630"/>
    </source>
</evidence>
<keyword evidence="7" id="KW-1185">Reference proteome</keyword>
<evidence type="ECO:0000259" key="5">
    <source>
        <dbReference type="Pfam" id="PF07992"/>
    </source>
</evidence>
<comment type="cofactor">
    <cofactor evidence="1">
        <name>FAD</name>
        <dbReference type="ChEBI" id="CHEBI:57692"/>
    </cofactor>
</comment>
<dbReference type="Gene3D" id="3.30.390.30">
    <property type="match status" value="1"/>
</dbReference>
<dbReference type="InterPro" id="IPR036188">
    <property type="entry name" value="FAD/NAD-bd_sf"/>
</dbReference>
<evidence type="ECO:0000256" key="3">
    <source>
        <dbReference type="ARBA" id="ARBA00022827"/>
    </source>
</evidence>
<dbReference type="PANTHER" id="PTHR43557:SF2">
    <property type="entry name" value="RIESKE DOMAIN-CONTAINING PROTEIN-RELATED"/>
    <property type="match status" value="1"/>
</dbReference>
<organism evidence="6 7">
    <name type="scientific">Myceligenerans salitolerans</name>
    <dbReference type="NCBI Taxonomy" id="1230528"/>
    <lineage>
        <taxon>Bacteria</taxon>
        <taxon>Bacillati</taxon>
        <taxon>Actinomycetota</taxon>
        <taxon>Actinomycetes</taxon>
        <taxon>Micrococcales</taxon>
        <taxon>Promicromonosporaceae</taxon>
        <taxon>Myceligenerans</taxon>
    </lineage>
</organism>
<dbReference type="RefSeq" id="WP_207274545.1">
    <property type="nucleotide sequence ID" value="NZ_JAFMPK010000027.1"/>
</dbReference>
<accession>A0ABS3I6E1</accession>
<dbReference type="PRINTS" id="PR00368">
    <property type="entry name" value="FADPNR"/>
</dbReference>
<protein>
    <submittedName>
        <fullName evidence="6">FAD-dependent oxidoreductase</fullName>
    </submittedName>
</protein>
<dbReference type="InterPro" id="IPR016156">
    <property type="entry name" value="FAD/NAD-linked_Rdtase_dimer_sf"/>
</dbReference>
<name>A0ABS3I6E1_9MICO</name>
<evidence type="ECO:0000256" key="4">
    <source>
        <dbReference type="ARBA" id="ARBA00023002"/>
    </source>
</evidence>
<dbReference type="PANTHER" id="PTHR43557">
    <property type="entry name" value="APOPTOSIS-INDUCING FACTOR 1"/>
    <property type="match status" value="1"/>
</dbReference>
<dbReference type="PRINTS" id="PR00411">
    <property type="entry name" value="PNDRDTASEI"/>
</dbReference>
<dbReference type="InterPro" id="IPR023753">
    <property type="entry name" value="FAD/NAD-binding_dom"/>
</dbReference>
<feature type="domain" description="FAD/NAD(P)-binding" evidence="5">
    <location>
        <begin position="8"/>
        <end position="292"/>
    </location>
</feature>
<comment type="caution">
    <text evidence="6">The sequence shown here is derived from an EMBL/GenBank/DDBJ whole genome shotgun (WGS) entry which is preliminary data.</text>
</comment>
<dbReference type="EMBL" id="JAFMPK010000027">
    <property type="protein sequence ID" value="MBO0608571.1"/>
    <property type="molecule type" value="Genomic_DNA"/>
</dbReference>
<keyword evidence="2" id="KW-0285">Flavoprotein</keyword>
<dbReference type="Pfam" id="PF07992">
    <property type="entry name" value="Pyr_redox_2"/>
    <property type="match status" value="1"/>
</dbReference>
<dbReference type="InterPro" id="IPR050446">
    <property type="entry name" value="FAD-oxidoreductase/Apoptosis"/>
</dbReference>